<gene>
    <name evidence="2" type="ORF">Adt_31449</name>
</gene>
<evidence type="ECO:0000313" key="3">
    <source>
        <dbReference type="Proteomes" id="UP001604336"/>
    </source>
</evidence>
<dbReference type="EMBL" id="JBFOLK010000009">
    <property type="protein sequence ID" value="KAL2486693.1"/>
    <property type="molecule type" value="Genomic_DNA"/>
</dbReference>
<evidence type="ECO:0000256" key="1">
    <source>
        <dbReference type="SAM" id="MobiDB-lite"/>
    </source>
</evidence>
<accession>A0ABD1RE43</accession>
<dbReference type="AlphaFoldDB" id="A0ABD1RE43"/>
<organism evidence="2 3">
    <name type="scientific">Abeliophyllum distichum</name>
    <dbReference type="NCBI Taxonomy" id="126358"/>
    <lineage>
        <taxon>Eukaryota</taxon>
        <taxon>Viridiplantae</taxon>
        <taxon>Streptophyta</taxon>
        <taxon>Embryophyta</taxon>
        <taxon>Tracheophyta</taxon>
        <taxon>Spermatophyta</taxon>
        <taxon>Magnoliopsida</taxon>
        <taxon>eudicotyledons</taxon>
        <taxon>Gunneridae</taxon>
        <taxon>Pentapetalae</taxon>
        <taxon>asterids</taxon>
        <taxon>lamiids</taxon>
        <taxon>Lamiales</taxon>
        <taxon>Oleaceae</taxon>
        <taxon>Forsythieae</taxon>
        <taxon>Abeliophyllum</taxon>
    </lineage>
</organism>
<sequence>MPIAKNGNPIIGNCTKHVATTVIDIFPHVSTGSFNHMIIQNILRFSSHFCSSNSLALESDEDKLKKFDEATGGQKAGKVDDLDNLDKLAFVNEPEVVQEKEMTDDKTDKTEIGDSGSLRIKDDGTDSPTGKPRRNSNTIENDSESGDH</sequence>
<feature type="compositionally biased region" description="Basic and acidic residues" evidence="1">
    <location>
        <begin position="97"/>
        <end position="112"/>
    </location>
</feature>
<feature type="region of interest" description="Disordered" evidence="1">
    <location>
        <begin position="93"/>
        <end position="148"/>
    </location>
</feature>
<proteinExistence type="predicted"/>
<reference evidence="3" key="1">
    <citation type="submission" date="2024-07" db="EMBL/GenBank/DDBJ databases">
        <title>Two chromosome-level genome assemblies of Korean endemic species Abeliophyllum distichum and Forsythia ovata (Oleaceae).</title>
        <authorList>
            <person name="Jang H."/>
        </authorList>
    </citation>
    <scope>NUCLEOTIDE SEQUENCE [LARGE SCALE GENOMIC DNA]</scope>
</reference>
<comment type="caution">
    <text evidence="2">The sequence shown here is derived from an EMBL/GenBank/DDBJ whole genome shotgun (WGS) entry which is preliminary data.</text>
</comment>
<keyword evidence="3" id="KW-1185">Reference proteome</keyword>
<dbReference type="Proteomes" id="UP001604336">
    <property type="component" value="Unassembled WGS sequence"/>
</dbReference>
<protein>
    <submittedName>
        <fullName evidence="2">Uncharacterized protein</fullName>
    </submittedName>
</protein>
<evidence type="ECO:0000313" key="2">
    <source>
        <dbReference type="EMBL" id="KAL2486693.1"/>
    </source>
</evidence>
<name>A0ABD1RE43_9LAMI</name>